<feature type="short sequence motif" description="Histidine triad motif" evidence="2 3">
    <location>
        <begin position="95"/>
        <end position="99"/>
    </location>
</feature>
<evidence type="ECO:0000259" key="4">
    <source>
        <dbReference type="PROSITE" id="PS51084"/>
    </source>
</evidence>
<dbReference type="PROSITE" id="PS51084">
    <property type="entry name" value="HIT_2"/>
    <property type="match status" value="1"/>
</dbReference>
<evidence type="ECO:0000313" key="5">
    <source>
        <dbReference type="EMBL" id="BBL45671.1"/>
    </source>
</evidence>
<accession>A0A915WS89</accession>
<evidence type="ECO:0000256" key="1">
    <source>
        <dbReference type="PIRSR" id="PIRSR601310-1"/>
    </source>
</evidence>
<dbReference type="AlphaFoldDB" id="A0A915WS89"/>
<dbReference type="EMBL" id="AP019769">
    <property type="protein sequence ID" value="BBL45671.1"/>
    <property type="molecule type" value="Genomic_DNA"/>
</dbReference>
<organism evidence="5 6">
    <name type="scientific">Nanobdella aerobiophila</name>
    <dbReference type="NCBI Taxonomy" id="2586965"/>
    <lineage>
        <taxon>Archaea</taxon>
        <taxon>Nanobdellota</taxon>
        <taxon>Nanobdellia</taxon>
        <taxon>Nanobdellales</taxon>
        <taxon>Nanobdellaceae</taxon>
        <taxon>Nanobdella</taxon>
    </lineage>
</organism>
<protein>
    <submittedName>
        <fullName evidence="5">Histidine triad (HIT) protein</fullName>
    </submittedName>
</protein>
<sequence length="134" mass="15747">MDCIFCKIVNKEIPAYILYEDAYSIAFLDINPSNKGHSLFIPKKHFERLSEMDNEYIRNFYGGFNKFLRLFEDRISKDYNIIANNGKKAGQAIFHAHIHIIPQYEDDGYKKLFTLNSNKLTEKEAKEIVKKFIS</sequence>
<evidence type="ECO:0000256" key="2">
    <source>
        <dbReference type="PIRSR" id="PIRSR601310-3"/>
    </source>
</evidence>
<gene>
    <name evidence="5" type="ORF">MJ1_0518</name>
</gene>
<dbReference type="KEGG" id="naer:MJ1_0518"/>
<dbReference type="GO" id="GO:0009117">
    <property type="term" value="P:nucleotide metabolic process"/>
    <property type="evidence" value="ECO:0007669"/>
    <property type="project" value="TreeGrafter"/>
</dbReference>
<evidence type="ECO:0000313" key="6">
    <source>
        <dbReference type="Proteomes" id="UP001055553"/>
    </source>
</evidence>
<dbReference type="RefSeq" id="WP_258392986.1">
    <property type="nucleotide sequence ID" value="NZ_AP019769.1"/>
</dbReference>
<feature type="domain" description="HIT" evidence="4">
    <location>
        <begin position="4"/>
        <end position="110"/>
    </location>
</feature>
<proteinExistence type="predicted"/>
<dbReference type="Pfam" id="PF01230">
    <property type="entry name" value="HIT"/>
    <property type="match status" value="1"/>
</dbReference>
<dbReference type="PANTHER" id="PTHR46648:SF1">
    <property type="entry name" value="ADENOSINE 5'-MONOPHOSPHORAMIDASE HNT1"/>
    <property type="match status" value="1"/>
</dbReference>
<dbReference type="PANTHER" id="PTHR46648">
    <property type="entry name" value="HIT FAMILY PROTEIN 1"/>
    <property type="match status" value="1"/>
</dbReference>
<dbReference type="GeneID" id="74568465"/>
<name>A0A915WS89_9ARCH</name>
<dbReference type="InterPro" id="IPR001310">
    <property type="entry name" value="Histidine_triad_HIT"/>
</dbReference>
<feature type="active site" description="Tele-AMP-histidine intermediate" evidence="1">
    <location>
        <position position="97"/>
    </location>
</feature>
<dbReference type="GO" id="GO:0003824">
    <property type="term" value="F:catalytic activity"/>
    <property type="evidence" value="ECO:0007669"/>
    <property type="project" value="InterPro"/>
</dbReference>
<dbReference type="SUPFAM" id="SSF54197">
    <property type="entry name" value="HIT-like"/>
    <property type="match status" value="1"/>
</dbReference>
<evidence type="ECO:0000256" key="3">
    <source>
        <dbReference type="PROSITE-ProRule" id="PRU00464"/>
    </source>
</evidence>
<dbReference type="Gene3D" id="3.30.428.10">
    <property type="entry name" value="HIT-like"/>
    <property type="match status" value="1"/>
</dbReference>
<dbReference type="InterPro" id="IPR011146">
    <property type="entry name" value="HIT-like"/>
</dbReference>
<dbReference type="InterPro" id="IPR036265">
    <property type="entry name" value="HIT-like_sf"/>
</dbReference>
<dbReference type="Proteomes" id="UP001055553">
    <property type="component" value="Chromosome"/>
</dbReference>
<dbReference type="PRINTS" id="PR00332">
    <property type="entry name" value="HISTRIAD"/>
</dbReference>
<reference evidence="6" key="1">
    <citation type="journal article" date="2022" name="Int. J. Syst. Evol. Microbiol.">
        <title>Nanobdella aerobiophila gen. nov., sp. nov., a thermoacidophilic, obligate ectosymbiotic archaeon, and proposal of Nanobdellaceae fam. nov., Nanobdellales ord. nov. and Nanobdellia class. nov.</title>
        <authorList>
            <person name="Kato S."/>
            <person name="Ogasawara A."/>
            <person name="Itoh T."/>
            <person name="Sakai H.D."/>
            <person name="Shimizu M."/>
            <person name="Yuki M."/>
            <person name="Kaneko M."/>
            <person name="Takashina T."/>
            <person name="Ohkuma M."/>
        </authorList>
    </citation>
    <scope>NUCLEOTIDE SEQUENCE [LARGE SCALE GENOMIC DNA]</scope>
    <source>
        <strain evidence="6">MJ1</strain>
    </source>
</reference>
<keyword evidence="6" id="KW-1185">Reference proteome</keyword>